<comment type="subcellular location">
    <subcellularLocation>
        <location evidence="1">Secreted</location>
        <location evidence="1">Extracellular space</location>
        <location evidence="1">Extracellular matrix</location>
    </subcellularLocation>
</comment>
<dbReference type="AlphaFoldDB" id="A0A328DJ73"/>
<dbReference type="PANTHER" id="PTHR31118:SF18">
    <property type="entry name" value="KYNURENINE FORMAMIDASE-LIKE ISOFORM X1"/>
    <property type="match status" value="1"/>
</dbReference>
<dbReference type="Pfam" id="PF04199">
    <property type="entry name" value="Cyclase"/>
    <property type="match status" value="1"/>
</dbReference>
<dbReference type="InterPro" id="IPR037175">
    <property type="entry name" value="KFase_sf"/>
</dbReference>
<dbReference type="GO" id="GO:0019441">
    <property type="term" value="P:L-tryptophan catabolic process to kynurenine"/>
    <property type="evidence" value="ECO:0007669"/>
    <property type="project" value="InterPro"/>
</dbReference>
<dbReference type="Proteomes" id="UP000249390">
    <property type="component" value="Unassembled WGS sequence"/>
</dbReference>
<dbReference type="SUPFAM" id="SSF102198">
    <property type="entry name" value="Putative cyclase"/>
    <property type="match status" value="1"/>
</dbReference>
<keyword evidence="7" id="KW-1185">Reference proteome</keyword>
<evidence type="ECO:0000313" key="6">
    <source>
        <dbReference type="EMBL" id="RAL45506.1"/>
    </source>
</evidence>
<keyword evidence="4" id="KW-0732">Signal</keyword>
<dbReference type="EMBL" id="NQVE01000132">
    <property type="protein sequence ID" value="RAL45506.1"/>
    <property type="molecule type" value="Genomic_DNA"/>
</dbReference>
<keyword evidence="3" id="KW-0964">Secreted</keyword>
<evidence type="ECO:0000256" key="4">
    <source>
        <dbReference type="SAM" id="SignalP"/>
    </source>
</evidence>
<sequence length="274" mass="29938">MKGHYCLALAAAFLIVAVAAARGALAAATDRQNDLTLRLQRAAAAKRAISDITHPYVARRMPNYGSPRGIPPFAVPNSDTTMGGIDFTLNTHWGTHADAPGHFNQTLLDQGYDVNRLNLTTLNGPCWVVDTPRDQNITDEVMKRLNIPRGVTRVLFRTLNTDRRLMSQPAFDSSYTAFTTDGARYLVSHTDIKLVGIDYLSMGIGEWEEVKGVHLTFLNAKDIILVEGLNLDHVAPGTAYTVNCLPLSLPKFDGSPVRCMLTTNDSSSRPSVSP</sequence>
<evidence type="ECO:0000256" key="3">
    <source>
        <dbReference type="ARBA" id="ARBA00022530"/>
    </source>
</evidence>
<evidence type="ECO:0000313" key="7">
    <source>
        <dbReference type="Proteomes" id="UP000249390"/>
    </source>
</evidence>
<dbReference type="EMBL" id="NQVE01000147">
    <property type="protein sequence ID" value="RAL44231.1"/>
    <property type="molecule type" value="Genomic_DNA"/>
</dbReference>
<gene>
    <name evidence="5" type="ORF">DM860_016477</name>
    <name evidence="6" type="ORF">DM860_018303</name>
</gene>
<feature type="signal peptide" evidence="4">
    <location>
        <begin position="1"/>
        <end position="26"/>
    </location>
</feature>
<protein>
    <recommendedName>
        <fullName evidence="8">Cyclase family protein</fullName>
    </recommendedName>
</protein>
<evidence type="ECO:0000256" key="1">
    <source>
        <dbReference type="ARBA" id="ARBA00004498"/>
    </source>
</evidence>
<dbReference type="PANTHER" id="PTHR31118">
    <property type="entry name" value="CYCLASE-LIKE PROTEIN 2"/>
    <property type="match status" value="1"/>
</dbReference>
<evidence type="ECO:0000313" key="5">
    <source>
        <dbReference type="EMBL" id="RAL44231.1"/>
    </source>
</evidence>
<reference evidence="6 7" key="1">
    <citation type="submission" date="2018-06" db="EMBL/GenBank/DDBJ databases">
        <title>The Genome of Cuscuta australis (Dodder) Provides Insight into the Evolution of Plant Parasitism.</title>
        <authorList>
            <person name="Liu H."/>
        </authorList>
    </citation>
    <scope>NUCLEOTIDE SEQUENCE [LARGE SCALE GENOMIC DNA]</scope>
    <source>
        <strain evidence="7">cv. Yunnan</strain>
        <strain evidence="6">Yunnan</strain>
        <tissue evidence="6">Vines</tissue>
    </source>
</reference>
<name>A0A328DJ73_9ASTE</name>
<evidence type="ECO:0008006" key="8">
    <source>
        <dbReference type="Google" id="ProtNLM"/>
    </source>
</evidence>
<proteinExistence type="inferred from homology"/>
<accession>A0A328DJ73</accession>
<comment type="similarity">
    <text evidence="2">Belongs to the Cyclase 1 superfamily.</text>
</comment>
<organism evidence="6 7">
    <name type="scientific">Cuscuta australis</name>
    <dbReference type="NCBI Taxonomy" id="267555"/>
    <lineage>
        <taxon>Eukaryota</taxon>
        <taxon>Viridiplantae</taxon>
        <taxon>Streptophyta</taxon>
        <taxon>Embryophyta</taxon>
        <taxon>Tracheophyta</taxon>
        <taxon>Spermatophyta</taxon>
        <taxon>Magnoliopsida</taxon>
        <taxon>eudicotyledons</taxon>
        <taxon>Gunneridae</taxon>
        <taxon>Pentapetalae</taxon>
        <taxon>asterids</taxon>
        <taxon>lamiids</taxon>
        <taxon>Solanales</taxon>
        <taxon>Convolvulaceae</taxon>
        <taxon>Cuscuteae</taxon>
        <taxon>Cuscuta</taxon>
        <taxon>Cuscuta subgen. Grammica</taxon>
        <taxon>Cuscuta sect. Cleistogrammica</taxon>
    </lineage>
</organism>
<dbReference type="GO" id="GO:0004061">
    <property type="term" value="F:arylformamidase activity"/>
    <property type="evidence" value="ECO:0007669"/>
    <property type="project" value="InterPro"/>
</dbReference>
<evidence type="ECO:0000256" key="2">
    <source>
        <dbReference type="ARBA" id="ARBA00007865"/>
    </source>
</evidence>
<dbReference type="Gene3D" id="3.50.30.50">
    <property type="entry name" value="Putative cyclase"/>
    <property type="match status" value="1"/>
</dbReference>
<feature type="chain" id="PRO_5036061080" description="Cyclase family protein" evidence="4">
    <location>
        <begin position="27"/>
        <end position="274"/>
    </location>
</feature>
<dbReference type="InterPro" id="IPR007325">
    <property type="entry name" value="KFase/CYL"/>
</dbReference>
<comment type="caution">
    <text evidence="6">The sequence shown here is derived from an EMBL/GenBank/DDBJ whole genome shotgun (WGS) entry which is preliminary data.</text>
</comment>
<keyword evidence="3" id="KW-0272">Extracellular matrix</keyword>